<comment type="subcellular location">
    <subcellularLocation>
        <location evidence="2">Cytoplasm</location>
    </subcellularLocation>
    <subcellularLocation>
        <location evidence="1">Nucleus</location>
    </subcellularLocation>
</comment>
<dbReference type="PANTHER" id="PTHR18829:SF0">
    <property type="entry name" value="PROTEIN YAE1 HOMOLOG"/>
    <property type="match status" value="1"/>
</dbReference>
<sequence length="185" mass="20322">MARQDLINPDDEEAWNFNDVGHEGTCSEELSREWSSRHARFHTLGYRDGIEEGKRSSVQQGFDVGYAQGVEAGQICGLARGWAGAFMSLPESIQCLLLDDSARIELNEAQSALTRVSSDTAAQYFYQSISGLDKSELDDMAEDGSGGNKPSGLQPEPSVDVVALKMKLEAILMSKVWRIFLDDAI</sequence>
<protein>
    <recommendedName>
        <fullName evidence="5">Essential protein Yae1 N-terminal domain-containing protein</fullName>
    </recommendedName>
</protein>
<dbReference type="InterPro" id="IPR038881">
    <property type="entry name" value="Yae1-like"/>
</dbReference>
<keyword evidence="7" id="KW-1185">Reference proteome</keyword>
<dbReference type="AlphaFoldDB" id="A0A8T2RNL6"/>
<feature type="domain" description="Essential protein Yae1 N-terminal" evidence="5">
    <location>
        <begin position="45"/>
        <end position="83"/>
    </location>
</feature>
<keyword evidence="4" id="KW-0539">Nucleus</keyword>
<evidence type="ECO:0000256" key="4">
    <source>
        <dbReference type="ARBA" id="ARBA00023242"/>
    </source>
</evidence>
<dbReference type="PANTHER" id="PTHR18829">
    <property type="entry name" value="PROTEIN YAE1 HOMOLOG"/>
    <property type="match status" value="1"/>
</dbReference>
<name>A0A8T2RNL6_CERRI</name>
<dbReference type="OMA" id="KVWRIFL"/>
<dbReference type="GO" id="GO:0005737">
    <property type="term" value="C:cytoplasm"/>
    <property type="evidence" value="ECO:0007669"/>
    <property type="project" value="UniProtKB-SubCell"/>
</dbReference>
<dbReference type="Pfam" id="PF09811">
    <property type="entry name" value="Yae1_N"/>
    <property type="match status" value="1"/>
</dbReference>
<keyword evidence="3" id="KW-0963">Cytoplasm</keyword>
<evidence type="ECO:0000259" key="5">
    <source>
        <dbReference type="Pfam" id="PF09811"/>
    </source>
</evidence>
<dbReference type="InterPro" id="IPR019191">
    <property type="entry name" value="Essential_protein_Yae1_N"/>
</dbReference>
<accession>A0A8T2RNL6</accession>
<evidence type="ECO:0000256" key="3">
    <source>
        <dbReference type="ARBA" id="ARBA00022490"/>
    </source>
</evidence>
<dbReference type="Proteomes" id="UP000825935">
    <property type="component" value="Chromosome 26"/>
</dbReference>
<dbReference type="GO" id="GO:0005634">
    <property type="term" value="C:nucleus"/>
    <property type="evidence" value="ECO:0007669"/>
    <property type="project" value="UniProtKB-SubCell"/>
</dbReference>
<evidence type="ECO:0000313" key="6">
    <source>
        <dbReference type="EMBL" id="KAH7297043.1"/>
    </source>
</evidence>
<dbReference type="OrthoDB" id="20086at2759"/>
<dbReference type="EMBL" id="CM035431">
    <property type="protein sequence ID" value="KAH7297043.1"/>
    <property type="molecule type" value="Genomic_DNA"/>
</dbReference>
<proteinExistence type="predicted"/>
<evidence type="ECO:0000313" key="7">
    <source>
        <dbReference type="Proteomes" id="UP000825935"/>
    </source>
</evidence>
<organism evidence="6 7">
    <name type="scientific">Ceratopteris richardii</name>
    <name type="common">Triangle waterfern</name>
    <dbReference type="NCBI Taxonomy" id="49495"/>
    <lineage>
        <taxon>Eukaryota</taxon>
        <taxon>Viridiplantae</taxon>
        <taxon>Streptophyta</taxon>
        <taxon>Embryophyta</taxon>
        <taxon>Tracheophyta</taxon>
        <taxon>Polypodiopsida</taxon>
        <taxon>Polypodiidae</taxon>
        <taxon>Polypodiales</taxon>
        <taxon>Pteridineae</taxon>
        <taxon>Pteridaceae</taxon>
        <taxon>Parkerioideae</taxon>
        <taxon>Ceratopteris</taxon>
    </lineage>
</organism>
<comment type="caution">
    <text evidence="6">The sequence shown here is derived from an EMBL/GenBank/DDBJ whole genome shotgun (WGS) entry which is preliminary data.</text>
</comment>
<evidence type="ECO:0000256" key="1">
    <source>
        <dbReference type="ARBA" id="ARBA00004123"/>
    </source>
</evidence>
<evidence type="ECO:0000256" key="2">
    <source>
        <dbReference type="ARBA" id="ARBA00004496"/>
    </source>
</evidence>
<reference evidence="6" key="1">
    <citation type="submission" date="2021-08" db="EMBL/GenBank/DDBJ databases">
        <title>WGS assembly of Ceratopteris richardii.</title>
        <authorList>
            <person name="Marchant D.B."/>
            <person name="Chen G."/>
            <person name="Jenkins J."/>
            <person name="Shu S."/>
            <person name="Leebens-Mack J."/>
            <person name="Grimwood J."/>
            <person name="Schmutz J."/>
            <person name="Soltis P."/>
            <person name="Soltis D."/>
            <person name="Chen Z.-H."/>
        </authorList>
    </citation>
    <scope>NUCLEOTIDE SEQUENCE</scope>
    <source>
        <strain evidence="6">Whitten #5841</strain>
        <tissue evidence="6">Leaf</tissue>
    </source>
</reference>
<gene>
    <name evidence="6" type="ORF">KP509_26G050700</name>
</gene>